<evidence type="ECO:0000313" key="3">
    <source>
        <dbReference type="Proteomes" id="UP001162318"/>
    </source>
</evidence>
<sequence>MQARAIQAVISQPIVDCLYPERKRWPARSADASEFGTQRGKTIGVRPI</sequence>
<dbReference type="AlphaFoldDB" id="A0AA43BBJ2"/>
<reference evidence="2" key="1">
    <citation type="submission" date="2022-09" db="EMBL/GenBank/DDBJ databases">
        <title>Intensive care unit water sources are persistently colonized with multi-drug resistant bacteria and are the site of extensive horizontal gene transfer of antibiotic resistance genes.</title>
        <authorList>
            <person name="Diorio-Toth L."/>
        </authorList>
    </citation>
    <scope>NUCLEOTIDE SEQUENCE</scope>
    <source>
        <strain evidence="2">GD03659</strain>
    </source>
</reference>
<dbReference type="RefSeq" id="WP_172438637.1">
    <property type="nucleotide sequence ID" value="NZ_CP023741.1"/>
</dbReference>
<comment type="caution">
    <text evidence="2">The sequence shown here is derived from an EMBL/GenBank/DDBJ whole genome shotgun (WGS) entry which is preliminary data.</text>
</comment>
<evidence type="ECO:0000256" key="1">
    <source>
        <dbReference type="SAM" id="MobiDB-lite"/>
    </source>
</evidence>
<dbReference type="GeneID" id="57780340"/>
<feature type="region of interest" description="Disordered" evidence="1">
    <location>
        <begin position="29"/>
        <end position="48"/>
    </location>
</feature>
<gene>
    <name evidence="2" type="ORF">N5J77_14375</name>
</gene>
<protein>
    <submittedName>
        <fullName evidence="2">Uncharacterized protein</fullName>
    </submittedName>
</protein>
<dbReference type="Proteomes" id="UP001162318">
    <property type="component" value="Unassembled WGS sequence"/>
</dbReference>
<name>A0AA43BBJ2_SPHYA</name>
<accession>A0AA43BBJ2</accession>
<proteinExistence type="predicted"/>
<evidence type="ECO:0000313" key="2">
    <source>
        <dbReference type="EMBL" id="MDH2132315.1"/>
    </source>
</evidence>
<dbReference type="EMBL" id="JAOCKX010000019">
    <property type="protein sequence ID" value="MDH2132315.1"/>
    <property type="molecule type" value="Genomic_DNA"/>
</dbReference>
<organism evidence="2 3">
    <name type="scientific">Sphingobium yanoikuyae</name>
    <name type="common">Sphingomonas yanoikuyae</name>
    <dbReference type="NCBI Taxonomy" id="13690"/>
    <lineage>
        <taxon>Bacteria</taxon>
        <taxon>Pseudomonadati</taxon>
        <taxon>Pseudomonadota</taxon>
        <taxon>Alphaproteobacteria</taxon>
        <taxon>Sphingomonadales</taxon>
        <taxon>Sphingomonadaceae</taxon>
        <taxon>Sphingobium</taxon>
    </lineage>
</organism>